<dbReference type="EMBL" id="QHKI01000004">
    <property type="protein sequence ID" value="RSM88504.1"/>
    <property type="molecule type" value="Genomic_DNA"/>
</dbReference>
<sequence>MHTHTVGEIVKENLVRLRKGRGVLARDLESRVRPDFTELFGATADSGSVLREKVIGYLDELMADLPDQLRRAARCGLNLPPSTDGDTLQQRLAVLAAEFYCDERTARRRMDDAFLHMAGHADRGQVPMPGVGHGGIGWYVDVFDAVLRLDMANPEAIERRTIVATAASLDKIVTSIDVPRHPSNHSTRVELTREMMFGGLLAGTGQGSSTNFSTEITLPRTLHRGERHTYGLIARIPPGQEMVNRYVYVPYRQCRYFTLLVRFHPDRMPQRIWRHEGVPHSAVNDEPRPGTELEPNLANEVSAQFRDLINGCAYGIQWR</sequence>
<dbReference type="OrthoDB" id="3805675at2"/>
<dbReference type="Proteomes" id="UP000287547">
    <property type="component" value="Unassembled WGS sequence"/>
</dbReference>
<protein>
    <submittedName>
        <fullName evidence="1">Uncharacterized protein</fullName>
    </submittedName>
</protein>
<dbReference type="RefSeq" id="WP_037261045.1">
    <property type="nucleotide sequence ID" value="NZ_QHKI01000004.1"/>
</dbReference>
<evidence type="ECO:0000313" key="2">
    <source>
        <dbReference type="Proteomes" id="UP000287547"/>
    </source>
</evidence>
<reference evidence="1 2" key="1">
    <citation type="submission" date="2018-05" db="EMBL/GenBank/DDBJ databases">
        <title>Evolution of GPA BGCs.</title>
        <authorList>
            <person name="Waglechner N."/>
            <person name="Wright G.D."/>
        </authorList>
    </citation>
    <scope>NUCLEOTIDE SEQUENCE [LARGE SCALE GENOMIC DNA]</scope>
    <source>
        <strain evidence="1 2">A82846</strain>
    </source>
</reference>
<organism evidence="1 2">
    <name type="scientific">Kibdelosporangium aridum</name>
    <dbReference type="NCBI Taxonomy" id="2030"/>
    <lineage>
        <taxon>Bacteria</taxon>
        <taxon>Bacillati</taxon>
        <taxon>Actinomycetota</taxon>
        <taxon>Actinomycetes</taxon>
        <taxon>Pseudonocardiales</taxon>
        <taxon>Pseudonocardiaceae</taxon>
        <taxon>Kibdelosporangium</taxon>
    </lineage>
</organism>
<name>A0A428ZKC0_KIBAR</name>
<evidence type="ECO:0000313" key="1">
    <source>
        <dbReference type="EMBL" id="RSM88504.1"/>
    </source>
</evidence>
<accession>A0A428ZKC0</accession>
<comment type="caution">
    <text evidence="1">The sequence shown here is derived from an EMBL/GenBank/DDBJ whole genome shotgun (WGS) entry which is preliminary data.</text>
</comment>
<dbReference type="AlphaFoldDB" id="A0A428ZKC0"/>
<proteinExistence type="predicted"/>
<gene>
    <name evidence="1" type="ORF">DMH04_07620</name>
</gene>